<dbReference type="RefSeq" id="WP_095405910.1">
    <property type="nucleotide sequence ID" value="NZ_NOJZ02000002.1"/>
</dbReference>
<evidence type="ECO:0000313" key="1">
    <source>
        <dbReference type="EMBL" id="RDY24524.1"/>
    </source>
</evidence>
<dbReference type="EMBL" id="NOJZ02000002">
    <property type="protein sequence ID" value="RDY24524.1"/>
    <property type="molecule type" value="Genomic_DNA"/>
</dbReference>
<name>A0A371IVL1_9FIRM</name>
<sequence>MKAILLAAGKGTRIFSRWKYTIISLIPRKFPIYIFKFFAKFYNNKQTDFLVYNNTELESKKPLVFRKEWYDKVINMEFEGYEEILNVTYGDYMVMPQKEQRQGHCYASYVRFMDGLELKLK</sequence>
<evidence type="ECO:0000313" key="2">
    <source>
        <dbReference type="Proteomes" id="UP000243494"/>
    </source>
</evidence>
<accession>A0A371IVL1</accession>
<dbReference type="AlphaFoldDB" id="A0A371IVL1"/>
<proteinExistence type="predicted"/>
<gene>
    <name evidence="1" type="ORF">CHF27_002470</name>
</gene>
<comment type="caution">
    <text evidence="1">The sequence shown here is derived from an EMBL/GenBank/DDBJ whole genome shotgun (WGS) entry which is preliminary data.</text>
</comment>
<keyword evidence="2" id="KW-1185">Reference proteome</keyword>
<reference evidence="1 2" key="1">
    <citation type="journal article" date="2017" name="Genome Announc.">
        <title>Draft Genome Sequence of Romboutsia maritimum sp. nov. Strain CCRI-22766(T), Isolated from Coastal Estuarine Mud.</title>
        <authorList>
            <person name="Maheux A.F."/>
            <person name="Boudreau D.K."/>
            <person name="Berube E."/>
            <person name="Boissinot M."/>
            <person name="Raymond F."/>
            <person name="Brodeur S."/>
            <person name="Corbeil J."/>
            <person name="Brightwell G."/>
            <person name="Broda D."/>
            <person name="Omar R.F."/>
            <person name="Bergeron M.G."/>
        </authorList>
    </citation>
    <scope>NUCLEOTIDE SEQUENCE [LARGE SCALE GENOMIC DNA]</scope>
    <source>
        <strain evidence="1 2">CCRI-22766</strain>
    </source>
</reference>
<dbReference type="Proteomes" id="UP000243494">
    <property type="component" value="Unassembled WGS sequence"/>
</dbReference>
<protein>
    <submittedName>
        <fullName evidence="1">Uncharacterized protein</fullName>
    </submittedName>
</protein>
<organism evidence="1 2">
    <name type="scientific">Romboutsia maritimum</name>
    <dbReference type="NCBI Taxonomy" id="2020948"/>
    <lineage>
        <taxon>Bacteria</taxon>
        <taxon>Bacillati</taxon>
        <taxon>Bacillota</taxon>
        <taxon>Clostridia</taxon>
        <taxon>Peptostreptococcales</taxon>
        <taxon>Peptostreptococcaceae</taxon>
        <taxon>Romboutsia</taxon>
    </lineage>
</organism>